<reference evidence="1 2" key="1">
    <citation type="journal article" date="2014" name="Nat. Genet.">
        <title>Genome sequence of the hot pepper provides insights into the evolution of pungency in Capsicum species.</title>
        <authorList>
            <person name="Kim S."/>
            <person name="Park M."/>
            <person name="Yeom S.I."/>
            <person name="Kim Y.M."/>
            <person name="Lee J.M."/>
            <person name="Lee H.A."/>
            <person name="Seo E."/>
            <person name="Choi J."/>
            <person name="Cheong K."/>
            <person name="Kim K.T."/>
            <person name="Jung K."/>
            <person name="Lee G.W."/>
            <person name="Oh S.K."/>
            <person name="Bae C."/>
            <person name="Kim S.B."/>
            <person name="Lee H.Y."/>
            <person name="Kim S.Y."/>
            <person name="Kim M.S."/>
            <person name="Kang B.C."/>
            <person name="Jo Y.D."/>
            <person name="Yang H.B."/>
            <person name="Jeong H.J."/>
            <person name="Kang W.H."/>
            <person name="Kwon J.K."/>
            <person name="Shin C."/>
            <person name="Lim J.Y."/>
            <person name="Park J.H."/>
            <person name="Huh J.H."/>
            <person name="Kim J.S."/>
            <person name="Kim B.D."/>
            <person name="Cohen O."/>
            <person name="Paran I."/>
            <person name="Suh M.C."/>
            <person name="Lee S.B."/>
            <person name="Kim Y.K."/>
            <person name="Shin Y."/>
            <person name="Noh S.J."/>
            <person name="Park J."/>
            <person name="Seo Y.S."/>
            <person name="Kwon S.Y."/>
            <person name="Kim H.A."/>
            <person name="Park J.M."/>
            <person name="Kim H.J."/>
            <person name="Choi S.B."/>
            <person name="Bosland P.W."/>
            <person name="Reeves G."/>
            <person name="Jo S.H."/>
            <person name="Lee B.W."/>
            <person name="Cho H.T."/>
            <person name="Choi H.S."/>
            <person name="Lee M.S."/>
            <person name="Yu Y."/>
            <person name="Do Choi Y."/>
            <person name="Park B.S."/>
            <person name="van Deynze A."/>
            <person name="Ashrafi H."/>
            <person name="Hill T."/>
            <person name="Kim W.T."/>
            <person name="Pai H.S."/>
            <person name="Ahn H.K."/>
            <person name="Yeam I."/>
            <person name="Giovannoni J.J."/>
            <person name="Rose J.K."/>
            <person name="Sorensen I."/>
            <person name="Lee S.J."/>
            <person name="Kim R.W."/>
            <person name="Choi I.Y."/>
            <person name="Choi B.S."/>
            <person name="Lim J.S."/>
            <person name="Lee Y.H."/>
            <person name="Choi D."/>
        </authorList>
    </citation>
    <scope>NUCLEOTIDE SEQUENCE [LARGE SCALE GENOMIC DNA]</scope>
    <source>
        <strain evidence="2">cv. CM334</strain>
    </source>
</reference>
<dbReference type="AlphaFoldDB" id="A0A2G2YX07"/>
<keyword evidence="2" id="KW-1185">Reference proteome</keyword>
<reference evidence="1 2" key="2">
    <citation type="journal article" date="2017" name="Genome Biol.">
        <title>New reference genome sequences of hot pepper reveal the massive evolution of plant disease-resistance genes by retroduplication.</title>
        <authorList>
            <person name="Kim S."/>
            <person name="Park J."/>
            <person name="Yeom S.I."/>
            <person name="Kim Y.M."/>
            <person name="Seo E."/>
            <person name="Kim K.T."/>
            <person name="Kim M.S."/>
            <person name="Lee J.M."/>
            <person name="Cheong K."/>
            <person name="Shin H.S."/>
            <person name="Kim S.B."/>
            <person name="Han K."/>
            <person name="Lee J."/>
            <person name="Park M."/>
            <person name="Lee H.A."/>
            <person name="Lee H.Y."/>
            <person name="Lee Y."/>
            <person name="Oh S."/>
            <person name="Lee J.H."/>
            <person name="Choi E."/>
            <person name="Choi E."/>
            <person name="Lee S.E."/>
            <person name="Jeon J."/>
            <person name="Kim H."/>
            <person name="Choi G."/>
            <person name="Song H."/>
            <person name="Lee J."/>
            <person name="Lee S.C."/>
            <person name="Kwon J.K."/>
            <person name="Lee H.Y."/>
            <person name="Koo N."/>
            <person name="Hong Y."/>
            <person name="Kim R.W."/>
            <person name="Kang W.H."/>
            <person name="Huh J.H."/>
            <person name="Kang B.C."/>
            <person name="Yang T.J."/>
            <person name="Lee Y.H."/>
            <person name="Bennetzen J.L."/>
            <person name="Choi D."/>
        </authorList>
    </citation>
    <scope>NUCLEOTIDE SEQUENCE [LARGE SCALE GENOMIC DNA]</scope>
    <source>
        <strain evidence="2">cv. CM334</strain>
    </source>
</reference>
<protein>
    <submittedName>
        <fullName evidence="1">Uncharacterized protein</fullName>
    </submittedName>
</protein>
<dbReference type="Proteomes" id="UP000222542">
    <property type="component" value="Unassembled WGS sequence"/>
</dbReference>
<gene>
    <name evidence="1" type="ORF">T459_21520</name>
</gene>
<dbReference type="EMBL" id="AYRZ02000008">
    <property type="protein sequence ID" value="PHT74243.1"/>
    <property type="molecule type" value="Genomic_DNA"/>
</dbReference>
<evidence type="ECO:0000313" key="2">
    <source>
        <dbReference type="Proteomes" id="UP000222542"/>
    </source>
</evidence>
<sequence length="115" mass="13060">MYMVTMSFDGVDEVPDKSLLEHMQSRASYGASGEYEKPTRAMAHSHHNFILRVSCFVVFNLHGCVSLEELYLSHRYYENGRLEDLWHNDNSIASLKGLAEAIAGATEKLTTIYLE</sequence>
<comment type="caution">
    <text evidence="1">The sequence shown here is derived from an EMBL/GenBank/DDBJ whole genome shotgun (WGS) entry which is preliminary data.</text>
</comment>
<proteinExistence type="predicted"/>
<dbReference type="Gramene" id="PHT74243">
    <property type="protein sequence ID" value="PHT74243"/>
    <property type="gene ID" value="T459_21520"/>
</dbReference>
<organism evidence="1 2">
    <name type="scientific">Capsicum annuum</name>
    <name type="common">Capsicum pepper</name>
    <dbReference type="NCBI Taxonomy" id="4072"/>
    <lineage>
        <taxon>Eukaryota</taxon>
        <taxon>Viridiplantae</taxon>
        <taxon>Streptophyta</taxon>
        <taxon>Embryophyta</taxon>
        <taxon>Tracheophyta</taxon>
        <taxon>Spermatophyta</taxon>
        <taxon>Magnoliopsida</taxon>
        <taxon>eudicotyledons</taxon>
        <taxon>Gunneridae</taxon>
        <taxon>Pentapetalae</taxon>
        <taxon>asterids</taxon>
        <taxon>lamiids</taxon>
        <taxon>Solanales</taxon>
        <taxon>Solanaceae</taxon>
        <taxon>Solanoideae</taxon>
        <taxon>Capsiceae</taxon>
        <taxon>Capsicum</taxon>
    </lineage>
</organism>
<dbReference type="STRING" id="4072.A0A2G2YX07"/>
<accession>A0A2G2YX07</accession>
<name>A0A2G2YX07_CAPAN</name>
<evidence type="ECO:0000313" key="1">
    <source>
        <dbReference type="EMBL" id="PHT74243.1"/>
    </source>
</evidence>